<keyword evidence="2" id="KW-1185">Reference proteome</keyword>
<comment type="caution">
    <text evidence="1">The sequence shown here is derived from an EMBL/GenBank/DDBJ whole genome shotgun (WGS) entry which is preliminary data.</text>
</comment>
<protein>
    <submittedName>
        <fullName evidence="1">Uncharacterized protein</fullName>
    </submittedName>
</protein>
<organism evidence="1 2">
    <name type="scientific">Mycena maculata</name>
    <dbReference type="NCBI Taxonomy" id="230809"/>
    <lineage>
        <taxon>Eukaryota</taxon>
        <taxon>Fungi</taxon>
        <taxon>Dikarya</taxon>
        <taxon>Basidiomycota</taxon>
        <taxon>Agaricomycotina</taxon>
        <taxon>Agaricomycetes</taxon>
        <taxon>Agaricomycetidae</taxon>
        <taxon>Agaricales</taxon>
        <taxon>Marasmiineae</taxon>
        <taxon>Mycenaceae</taxon>
        <taxon>Mycena</taxon>
    </lineage>
</organism>
<reference evidence="1" key="1">
    <citation type="submission" date="2023-03" db="EMBL/GenBank/DDBJ databases">
        <title>Massive genome expansion in bonnet fungi (Mycena s.s.) driven by repeated elements and novel gene families across ecological guilds.</title>
        <authorList>
            <consortium name="Lawrence Berkeley National Laboratory"/>
            <person name="Harder C.B."/>
            <person name="Miyauchi S."/>
            <person name="Viragh M."/>
            <person name="Kuo A."/>
            <person name="Thoen E."/>
            <person name="Andreopoulos B."/>
            <person name="Lu D."/>
            <person name="Skrede I."/>
            <person name="Drula E."/>
            <person name="Henrissat B."/>
            <person name="Morin E."/>
            <person name="Kohler A."/>
            <person name="Barry K."/>
            <person name="LaButti K."/>
            <person name="Morin E."/>
            <person name="Salamov A."/>
            <person name="Lipzen A."/>
            <person name="Mereny Z."/>
            <person name="Hegedus B."/>
            <person name="Baldrian P."/>
            <person name="Stursova M."/>
            <person name="Weitz H."/>
            <person name="Taylor A."/>
            <person name="Grigoriev I.V."/>
            <person name="Nagy L.G."/>
            <person name="Martin F."/>
            <person name="Kauserud H."/>
        </authorList>
    </citation>
    <scope>NUCLEOTIDE SEQUENCE</scope>
    <source>
        <strain evidence="1">CBHHK188m</strain>
    </source>
</reference>
<evidence type="ECO:0000313" key="1">
    <source>
        <dbReference type="EMBL" id="KAJ7746437.1"/>
    </source>
</evidence>
<sequence length="227" mass="25844">MDQSCRQSGLFDLTALEKLSIHCIDPANYIADIFDYSPPLGLKSLTLGDPVRSSDEPCSIAVIDKLLRFGAECLEELVLDPAFGGQQLPALEMIQHAETPIKAWPTAPHLTEVTFRIIFGTETALDVHQDLESFDDIMQAAFTLNVVEDLLSRKFPRFQRLIFHFTAPDLCEFHFDRTLRNQLEETVREKVSPVGQCRLSFQWFEYGLESDGLLPTTRRTAFHYSFN</sequence>
<evidence type="ECO:0000313" key="2">
    <source>
        <dbReference type="Proteomes" id="UP001215280"/>
    </source>
</evidence>
<gene>
    <name evidence="1" type="ORF">DFH07DRAFT_589990</name>
</gene>
<dbReference type="EMBL" id="JARJLG010000098">
    <property type="protein sequence ID" value="KAJ7746437.1"/>
    <property type="molecule type" value="Genomic_DNA"/>
</dbReference>
<proteinExistence type="predicted"/>
<dbReference type="AlphaFoldDB" id="A0AAD7IPZ1"/>
<name>A0AAD7IPZ1_9AGAR</name>
<accession>A0AAD7IPZ1</accession>
<dbReference type="Proteomes" id="UP001215280">
    <property type="component" value="Unassembled WGS sequence"/>
</dbReference>